<dbReference type="EMBL" id="QGNA01000002">
    <property type="protein sequence ID" value="PWS37342.1"/>
    <property type="molecule type" value="Genomic_DNA"/>
</dbReference>
<evidence type="ECO:0000313" key="10">
    <source>
        <dbReference type="Proteomes" id="UP000245765"/>
    </source>
</evidence>
<gene>
    <name evidence="9" type="ORF">DFH01_10895</name>
</gene>
<evidence type="ECO:0000256" key="4">
    <source>
        <dbReference type="ARBA" id="ARBA00022748"/>
    </source>
</evidence>
<comment type="similarity">
    <text evidence="2">Belongs to the DsbD family.</text>
</comment>
<reference evidence="10" key="1">
    <citation type="submission" date="2018-05" db="EMBL/GenBank/DDBJ databases">
        <authorList>
            <person name="Du Z."/>
            <person name="Wang X."/>
        </authorList>
    </citation>
    <scope>NUCLEOTIDE SEQUENCE [LARGE SCALE GENOMIC DNA]</scope>
    <source>
        <strain evidence="10">CQN31</strain>
    </source>
</reference>
<dbReference type="InterPro" id="IPR003834">
    <property type="entry name" value="Cyt_c_assmbl_TM_dom"/>
</dbReference>
<feature type="transmembrane region" description="Helical" evidence="7">
    <location>
        <begin position="208"/>
        <end position="234"/>
    </location>
</feature>
<keyword evidence="4" id="KW-0201">Cytochrome c-type biogenesis</keyword>
<name>A0A317FG50_9PROT</name>
<comment type="subcellular location">
    <subcellularLocation>
        <location evidence="1">Membrane</location>
        <topology evidence="1">Multi-pass membrane protein</topology>
    </subcellularLocation>
</comment>
<protein>
    <submittedName>
        <fullName evidence="9">Cytochrome C biogenesis protein</fullName>
    </submittedName>
</protein>
<feature type="transmembrane region" description="Helical" evidence="7">
    <location>
        <begin position="54"/>
        <end position="78"/>
    </location>
</feature>
<feature type="transmembrane region" description="Helical" evidence="7">
    <location>
        <begin position="134"/>
        <end position="159"/>
    </location>
</feature>
<accession>A0A317FG50</accession>
<dbReference type="InterPro" id="IPR051790">
    <property type="entry name" value="Cytochrome_c-biogenesis_DsbD"/>
</dbReference>
<feature type="transmembrane region" description="Helical" evidence="7">
    <location>
        <begin position="90"/>
        <end position="113"/>
    </location>
</feature>
<comment type="caution">
    <text evidence="9">The sequence shown here is derived from an EMBL/GenBank/DDBJ whole genome shotgun (WGS) entry which is preliminary data.</text>
</comment>
<evidence type="ECO:0000256" key="6">
    <source>
        <dbReference type="ARBA" id="ARBA00023136"/>
    </source>
</evidence>
<keyword evidence="10" id="KW-1185">Reference proteome</keyword>
<evidence type="ECO:0000256" key="2">
    <source>
        <dbReference type="ARBA" id="ARBA00006143"/>
    </source>
</evidence>
<dbReference type="GO" id="GO:0016020">
    <property type="term" value="C:membrane"/>
    <property type="evidence" value="ECO:0007669"/>
    <property type="project" value="UniProtKB-SubCell"/>
</dbReference>
<evidence type="ECO:0000256" key="5">
    <source>
        <dbReference type="ARBA" id="ARBA00022989"/>
    </source>
</evidence>
<feature type="domain" description="Cytochrome C biogenesis protein transmembrane" evidence="8">
    <location>
        <begin position="7"/>
        <end position="220"/>
    </location>
</feature>
<dbReference type="PANTHER" id="PTHR31272">
    <property type="entry name" value="CYTOCHROME C-TYPE BIOGENESIS PROTEIN HI_1454-RELATED"/>
    <property type="match status" value="1"/>
</dbReference>
<evidence type="ECO:0000259" key="8">
    <source>
        <dbReference type="Pfam" id="PF02683"/>
    </source>
</evidence>
<evidence type="ECO:0000256" key="1">
    <source>
        <dbReference type="ARBA" id="ARBA00004141"/>
    </source>
</evidence>
<dbReference type="OrthoDB" id="9803065at2"/>
<dbReference type="GO" id="GO:0017004">
    <property type="term" value="P:cytochrome complex assembly"/>
    <property type="evidence" value="ECO:0007669"/>
    <property type="project" value="UniProtKB-KW"/>
</dbReference>
<keyword evidence="3 7" id="KW-0812">Transmembrane</keyword>
<dbReference type="PANTHER" id="PTHR31272:SF4">
    <property type="entry name" value="CYTOCHROME C-TYPE BIOGENESIS PROTEIN HI_1454-RELATED"/>
    <property type="match status" value="1"/>
</dbReference>
<evidence type="ECO:0000313" key="9">
    <source>
        <dbReference type="EMBL" id="PWS37342.1"/>
    </source>
</evidence>
<dbReference type="AlphaFoldDB" id="A0A317FG50"/>
<dbReference type="RefSeq" id="WP_109870450.1">
    <property type="nucleotide sequence ID" value="NZ_QGNA01000002.1"/>
</dbReference>
<dbReference type="Pfam" id="PF02683">
    <property type="entry name" value="DsbD_TM"/>
    <property type="match status" value="1"/>
</dbReference>
<keyword evidence="6 7" id="KW-0472">Membrane</keyword>
<feature type="transmembrane region" description="Helical" evidence="7">
    <location>
        <begin position="25"/>
        <end position="47"/>
    </location>
</feature>
<organism evidence="9 10">
    <name type="scientific">Falsiroseomonas bella</name>
    <dbReference type="NCBI Taxonomy" id="2184016"/>
    <lineage>
        <taxon>Bacteria</taxon>
        <taxon>Pseudomonadati</taxon>
        <taxon>Pseudomonadota</taxon>
        <taxon>Alphaproteobacteria</taxon>
        <taxon>Acetobacterales</taxon>
        <taxon>Roseomonadaceae</taxon>
        <taxon>Falsiroseomonas</taxon>
    </lineage>
</organism>
<dbReference type="Proteomes" id="UP000245765">
    <property type="component" value="Unassembled WGS sequence"/>
</dbReference>
<keyword evidence="5 7" id="KW-1133">Transmembrane helix</keyword>
<sequence length="244" mass="25471">MEVGLGAALLGGALSFLSPCVLPLIVPYLGFLGGVTLRAAPGGPVAVVGDRARVMLAALFFVLGFASVFTLMGATASALSRLFADHMDTLAVVAGIVLILFGLHFAGVMRIGFLNYEKRMQVQSRPVGLGGAYVVGLAFAFGWTPCVGPVLAGVLTIAAAQDSVAEGALLLFAYALGMGVPFLLAAAFVTPFLRFVGRFRRYFHAVELVVGGLLILTGILLLTGSFQAIGGWLLERWPELGHFG</sequence>
<evidence type="ECO:0000256" key="3">
    <source>
        <dbReference type="ARBA" id="ARBA00022692"/>
    </source>
</evidence>
<evidence type="ECO:0000256" key="7">
    <source>
        <dbReference type="SAM" id="Phobius"/>
    </source>
</evidence>
<proteinExistence type="inferred from homology"/>
<feature type="transmembrane region" description="Helical" evidence="7">
    <location>
        <begin position="171"/>
        <end position="196"/>
    </location>
</feature>